<dbReference type="PANTHER" id="PTHR23416:SF23">
    <property type="entry name" value="ACETYLTRANSFERASE C18B11.09C-RELATED"/>
    <property type="match status" value="1"/>
</dbReference>
<name>A0A2U3K9R0_9BACT</name>
<reference evidence="4" key="1">
    <citation type="submission" date="2018-02" db="EMBL/GenBank/DDBJ databases">
        <authorList>
            <person name="Hausmann B."/>
        </authorList>
    </citation>
    <scope>NUCLEOTIDE SEQUENCE [LARGE SCALE GENOMIC DNA]</scope>
    <source>
        <strain evidence="4">Peat soil MAG SbA1</strain>
    </source>
</reference>
<dbReference type="PANTHER" id="PTHR23416">
    <property type="entry name" value="SIALIC ACID SYNTHASE-RELATED"/>
    <property type="match status" value="1"/>
</dbReference>
<evidence type="ECO:0000256" key="1">
    <source>
        <dbReference type="ARBA" id="ARBA00007274"/>
    </source>
</evidence>
<dbReference type="Proteomes" id="UP000238701">
    <property type="component" value="Unassembled WGS sequence"/>
</dbReference>
<dbReference type="SUPFAM" id="SSF51161">
    <property type="entry name" value="Trimeric LpxA-like enzymes"/>
    <property type="match status" value="1"/>
</dbReference>
<gene>
    <name evidence="3" type="ORF">SBA1_1500004</name>
</gene>
<dbReference type="AlphaFoldDB" id="A0A2U3K9R0"/>
<organism evidence="3 4">
    <name type="scientific">Candidatus Sulfotelmatobacter kueseliae</name>
    <dbReference type="NCBI Taxonomy" id="2042962"/>
    <lineage>
        <taxon>Bacteria</taxon>
        <taxon>Pseudomonadati</taxon>
        <taxon>Acidobacteriota</taxon>
        <taxon>Terriglobia</taxon>
        <taxon>Terriglobales</taxon>
        <taxon>Candidatus Korobacteraceae</taxon>
        <taxon>Candidatus Sulfotelmatobacter</taxon>
    </lineage>
</organism>
<evidence type="ECO:0000256" key="2">
    <source>
        <dbReference type="ARBA" id="ARBA00022679"/>
    </source>
</evidence>
<accession>A0A2U3K9R0</accession>
<evidence type="ECO:0000313" key="3">
    <source>
        <dbReference type="EMBL" id="SPF36402.1"/>
    </source>
</evidence>
<dbReference type="EMBL" id="OMOD01000058">
    <property type="protein sequence ID" value="SPF36402.1"/>
    <property type="molecule type" value="Genomic_DNA"/>
</dbReference>
<dbReference type="CDD" id="cd04647">
    <property type="entry name" value="LbH_MAT_like"/>
    <property type="match status" value="1"/>
</dbReference>
<comment type="similarity">
    <text evidence="1">Belongs to the transferase hexapeptide repeat family.</text>
</comment>
<dbReference type="Gene3D" id="2.160.10.10">
    <property type="entry name" value="Hexapeptide repeat proteins"/>
    <property type="match status" value="1"/>
</dbReference>
<evidence type="ECO:0000313" key="4">
    <source>
        <dbReference type="Proteomes" id="UP000238701"/>
    </source>
</evidence>
<dbReference type="InterPro" id="IPR011004">
    <property type="entry name" value="Trimer_LpxA-like_sf"/>
</dbReference>
<dbReference type="GO" id="GO:0005829">
    <property type="term" value="C:cytosol"/>
    <property type="evidence" value="ECO:0007669"/>
    <property type="project" value="TreeGrafter"/>
</dbReference>
<keyword evidence="2 3" id="KW-0808">Transferase</keyword>
<dbReference type="GO" id="GO:0008374">
    <property type="term" value="F:O-acyltransferase activity"/>
    <property type="evidence" value="ECO:0007669"/>
    <property type="project" value="TreeGrafter"/>
</dbReference>
<sequence length="148" mass="16143">MLARHVFKHCGKNVKIFHGVEISYGYNLTVEDNCTIHKYVLLDDRGEIIIHEGSSISDYANVYSHAHDLNDGMIVSNQKTEIGPKARVTYHATVLSGVRVGEHGMVGSMGVASKDVAPFHIVGGIPAKPIKVKSIAPEELLQKGLEKP</sequence>
<proteinExistence type="inferred from homology"/>
<protein>
    <submittedName>
        <fullName evidence="3">Transferase hexapeptide repeat containing protein</fullName>
    </submittedName>
</protein>
<dbReference type="InterPro" id="IPR051159">
    <property type="entry name" value="Hexapeptide_acetyltransf"/>
</dbReference>